<dbReference type="Proteomes" id="UP000254134">
    <property type="component" value="Unassembled WGS sequence"/>
</dbReference>
<dbReference type="NCBIfam" id="TIGR00700">
    <property type="entry name" value="GABAtrnsam"/>
    <property type="match status" value="1"/>
</dbReference>
<comment type="cofactor">
    <cofactor evidence="2">
        <name>pyridoxal 5'-phosphate</name>
        <dbReference type="ChEBI" id="CHEBI:597326"/>
    </cofactor>
</comment>
<protein>
    <recommendedName>
        <fullName evidence="12">(S)-3-amino-2-methylpropionate transaminase</fullName>
        <ecNumber evidence="6">2.6.1.19</ecNumber>
        <ecNumber evidence="5">2.6.1.22</ecNumber>
    </recommendedName>
    <alternativeName>
        <fullName evidence="13">GABA aminotransferase</fullName>
    </alternativeName>
    <alternativeName>
        <fullName evidence="11">Gamma-amino-N-butyrate transaminase</fullName>
    </alternativeName>
    <alternativeName>
        <fullName evidence="15">Glutamate:succinic semialdehyde transaminase</fullName>
    </alternativeName>
    <alternativeName>
        <fullName evidence="10">L-AIBAT</fullName>
    </alternativeName>
</protein>
<comment type="similarity">
    <text evidence="4 16">Belongs to the class-III pyridoxal-phosphate-dependent aminotransferase family.</text>
</comment>
<keyword evidence="9 16" id="KW-0663">Pyridoxal phosphate</keyword>
<evidence type="ECO:0000256" key="6">
    <source>
        <dbReference type="ARBA" id="ARBA00012912"/>
    </source>
</evidence>
<evidence type="ECO:0000256" key="2">
    <source>
        <dbReference type="ARBA" id="ARBA00001933"/>
    </source>
</evidence>
<evidence type="ECO:0000256" key="4">
    <source>
        <dbReference type="ARBA" id="ARBA00008954"/>
    </source>
</evidence>
<dbReference type="InterPro" id="IPR049704">
    <property type="entry name" value="Aminotrans_3_PPA_site"/>
</dbReference>
<reference evidence="17 18" key="1">
    <citation type="submission" date="2018-07" db="EMBL/GenBank/DDBJ databases">
        <title>High-quality-draft genome sequence of Gaiella occulta.</title>
        <authorList>
            <person name="Severino R."/>
            <person name="Froufe H.J.C."/>
            <person name="Rainey F.A."/>
            <person name="Barroso C."/>
            <person name="Albuquerque L."/>
            <person name="Lobo-Da-Cunha A."/>
            <person name="Da Costa M.S."/>
            <person name="Egas C."/>
        </authorList>
    </citation>
    <scope>NUCLEOTIDE SEQUENCE [LARGE SCALE GENOMIC DNA]</scope>
    <source>
        <strain evidence="17 18">F2-233</strain>
    </source>
</reference>
<dbReference type="GO" id="GO:0009448">
    <property type="term" value="P:gamma-aminobutyric acid metabolic process"/>
    <property type="evidence" value="ECO:0007669"/>
    <property type="project" value="InterPro"/>
</dbReference>
<keyword evidence="8 17" id="KW-0808">Transferase</keyword>
<dbReference type="AlphaFoldDB" id="A0A7M2Z019"/>
<dbReference type="PANTHER" id="PTHR11986:SF58">
    <property type="entry name" value="LEUCINE_METHIONINE RACEMASE"/>
    <property type="match status" value="1"/>
</dbReference>
<dbReference type="InterPro" id="IPR015422">
    <property type="entry name" value="PyrdxlP-dep_Trfase_small"/>
</dbReference>
<organism evidence="17 18">
    <name type="scientific">Gaiella occulta</name>
    <dbReference type="NCBI Taxonomy" id="1002870"/>
    <lineage>
        <taxon>Bacteria</taxon>
        <taxon>Bacillati</taxon>
        <taxon>Actinomycetota</taxon>
        <taxon>Thermoleophilia</taxon>
        <taxon>Gaiellales</taxon>
        <taxon>Gaiellaceae</taxon>
        <taxon>Gaiella</taxon>
    </lineage>
</organism>
<gene>
    <name evidence="17" type="ORF">Gocc_0029</name>
</gene>
<dbReference type="OrthoDB" id="4510254at2"/>
<dbReference type="EC" id="2.6.1.19" evidence="6"/>
<dbReference type="GO" id="GO:0047298">
    <property type="term" value="F:(S)-3-amino-2-methylpropionate transaminase activity"/>
    <property type="evidence" value="ECO:0007669"/>
    <property type="project" value="UniProtKB-EC"/>
</dbReference>
<sequence>MAATRTIELRTEIPGPRSREIFARAAVALAKPLQVYLPVFAAKAHGATITDVDGNTFIDFAGGVGVVNVGHCNPHVVDAIQEQAARFVHTDFTVVPYESYVDLAERLGALAPIGGPTRAAFFNSGAEAVENAVKIARLSSGRPAVIAFEAGFHGRTLLAMTMTSKVHPYKTGMGPFAPEVYRAPFPHAYRGISSEDALAAIERMFHTHVAPSQVAAIVFEPQLGEGGFIPAPPAFVEGIRAICDRHGIVMVADEVQTGFGRTGRMFAMEHYGVEPDLVVVAKSIAAGLPLSGVIGRAEIMDAPHAGAVGGTYIGNPVALAAALAVLDVFAEDDLVARAAVVGERIRERMLAWQRRRPQIGDVRGLGAMLAVELVRDPATKEPAADLAARVIEAALERGLILLKAGVEGNCIRVLCPLTIEDAVLDEALAVWDDALAAVLA</sequence>
<evidence type="ECO:0000256" key="1">
    <source>
        <dbReference type="ARBA" id="ARBA00001750"/>
    </source>
</evidence>
<keyword evidence="18" id="KW-1185">Reference proteome</keyword>
<comment type="caution">
    <text evidence="17">The sequence shown here is derived from an EMBL/GenBank/DDBJ whole genome shotgun (WGS) entry which is preliminary data.</text>
</comment>
<evidence type="ECO:0000256" key="11">
    <source>
        <dbReference type="ARBA" id="ARBA00030204"/>
    </source>
</evidence>
<evidence type="ECO:0000256" key="14">
    <source>
        <dbReference type="ARBA" id="ARBA00048021"/>
    </source>
</evidence>
<evidence type="ECO:0000256" key="10">
    <source>
        <dbReference type="ARBA" id="ARBA00029760"/>
    </source>
</evidence>
<evidence type="ECO:0000256" key="5">
    <source>
        <dbReference type="ARBA" id="ARBA00012876"/>
    </source>
</evidence>
<evidence type="ECO:0000313" key="18">
    <source>
        <dbReference type="Proteomes" id="UP000254134"/>
    </source>
</evidence>
<dbReference type="Gene3D" id="3.90.1150.10">
    <property type="entry name" value="Aspartate Aminotransferase, domain 1"/>
    <property type="match status" value="1"/>
</dbReference>
<dbReference type="GO" id="GO:0042802">
    <property type="term" value="F:identical protein binding"/>
    <property type="evidence" value="ECO:0007669"/>
    <property type="project" value="TreeGrafter"/>
</dbReference>
<dbReference type="InterPro" id="IPR005814">
    <property type="entry name" value="Aminotrans_3"/>
</dbReference>
<evidence type="ECO:0000256" key="13">
    <source>
        <dbReference type="ARBA" id="ARBA00031787"/>
    </source>
</evidence>
<evidence type="ECO:0000256" key="8">
    <source>
        <dbReference type="ARBA" id="ARBA00022679"/>
    </source>
</evidence>
<dbReference type="FunFam" id="3.40.640.10:FF:000013">
    <property type="entry name" value="4-aminobutyrate aminotransferase"/>
    <property type="match status" value="1"/>
</dbReference>
<dbReference type="InterPro" id="IPR050103">
    <property type="entry name" value="Class-III_PLP-dep_AT"/>
</dbReference>
<proteinExistence type="inferred from homology"/>
<dbReference type="RefSeq" id="WP_114794520.1">
    <property type="nucleotide sequence ID" value="NZ_QQZY01000001.1"/>
</dbReference>
<dbReference type="InterPro" id="IPR015421">
    <property type="entry name" value="PyrdxlP-dep_Trfase_major"/>
</dbReference>
<dbReference type="SUPFAM" id="SSF53383">
    <property type="entry name" value="PLP-dependent transferases"/>
    <property type="match status" value="1"/>
</dbReference>
<comment type="catalytic activity">
    <reaction evidence="14">
        <text>4-aminobutanoate + 2-oxoglutarate = succinate semialdehyde + L-glutamate</text>
        <dbReference type="Rhea" id="RHEA:23352"/>
        <dbReference type="ChEBI" id="CHEBI:16810"/>
        <dbReference type="ChEBI" id="CHEBI:29985"/>
        <dbReference type="ChEBI" id="CHEBI:57706"/>
        <dbReference type="ChEBI" id="CHEBI:59888"/>
        <dbReference type="EC" id="2.6.1.19"/>
    </reaction>
</comment>
<comment type="catalytic activity">
    <reaction evidence="1">
        <text>(S)-3-amino-2-methylpropanoate + 2-oxoglutarate = 2-methyl-3-oxopropanoate + L-glutamate</text>
        <dbReference type="Rhea" id="RHEA:13993"/>
        <dbReference type="ChEBI" id="CHEBI:16810"/>
        <dbReference type="ChEBI" id="CHEBI:29985"/>
        <dbReference type="ChEBI" id="CHEBI:57700"/>
        <dbReference type="ChEBI" id="CHEBI:58655"/>
        <dbReference type="EC" id="2.6.1.22"/>
    </reaction>
</comment>
<dbReference type="InterPro" id="IPR015424">
    <property type="entry name" value="PyrdxlP-dep_Trfase"/>
</dbReference>
<dbReference type="PIRSF" id="PIRSF000521">
    <property type="entry name" value="Transaminase_4ab_Lys_Orn"/>
    <property type="match status" value="1"/>
</dbReference>
<name>A0A7M2Z019_9ACTN</name>
<evidence type="ECO:0000256" key="12">
    <source>
        <dbReference type="ARBA" id="ARBA00030857"/>
    </source>
</evidence>
<dbReference type="PROSITE" id="PS00600">
    <property type="entry name" value="AA_TRANSFER_CLASS_3"/>
    <property type="match status" value="1"/>
</dbReference>
<dbReference type="Gene3D" id="3.40.640.10">
    <property type="entry name" value="Type I PLP-dependent aspartate aminotransferase-like (Major domain)"/>
    <property type="match status" value="1"/>
</dbReference>
<dbReference type="GO" id="GO:0034386">
    <property type="term" value="F:4-aminobutyrate:2-oxoglutarate transaminase activity"/>
    <property type="evidence" value="ECO:0007669"/>
    <property type="project" value="UniProtKB-EC"/>
</dbReference>
<dbReference type="EC" id="2.6.1.22" evidence="5"/>
<keyword evidence="7 17" id="KW-0032">Aminotransferase</keyword>
<dbReference type="Pfam" id="PF00202">
    <property type="entry name" value="Aminotran_3"/>
    <property type="match status" value="1"/>
</dbReference>
<evidence type="ECO:0000256" key="16">
    <source>
        <dbReference type="RuleBase" id="RU003560"/>
    </source>
</evidence>
<evidence type="ECO:0000256" key="15">
    <source>
        <dbReference type="ARBA" id="ARBA00050054"/>
    </source>
</evidence>
<evidence type="ECO:0000256" key="3">
    <source>
        <dbReference type="ARBA" id="ARBA00005176"/>
    </source>
</evidence>
<evidence type="ECO:0000256" key="7">
    <source>
        <dbReference type="ARBA" id="ARBA00022576"/>
    </source>
</evidence>
<reference evidence="18" key="2">
    <citation type="journal article" date="2019" name="MicrobiologyOpen">
        <title>High-quality draft genome sequence of Gaiella occulta isolated from a 150 meter deep mineral water borehole and comparison with the genome sequences of other deep-branching lineages of the phylum Actinobacteria.</title>
        <authorList>
            <person name="Severino R."/>
            <person name="Froufe H.J.C."/>
            <person name="Barroso C."/>
            <person name="Albuquerque L."/>
            <person name="Lobo-da-Cunha A."/>
            <person name="da Costa M.S."/>
            <person name="Egas C."/>
        </authorList>
    </citation>
    <scope>NUCLEOTIDE SEQUENCE [LARGE SCALE GENOMIC DNA]</scope>
    <source>
        <strain evidence="18">F2-233</strain>
    </source>
</reference>
<accession>A0A7M2Z019</accession>
<comment type="pathway">
    <text evidence="3">Amino-acid degradation; 4-aminobutanoate degradation.</text>
</comment>
<dbReference type="EMBL" id="QQZY01000001">
    <property type="protein sequence ID" value="RDI75610.1"/>
    <property type="molecule type" value="Genomic_DNA"/>
</dbReference>
<dbReference type="InterPro" id="IPR004632">
    <property type="entry name" value="4NH2But_aminotransferase_bac"/>
</dbReference>
<dbReference type="GO" id="GO:0030170">
    <property type="term" value="F:pyridoxal phosphate binding"/>
    <property type="evidence" value="ECO:0007669"/>
    <property type="project" value="InterPro"/>
</dbReference>
<dbReference type="CDD" id="cd00610">
    <property type="entry name" value="OAT_like"/>
    <property type="match status" value="1"/>
</dbReference>
<dbReference type="PANTHER" id="PTHR11986">
    <property type="entry name" value="AMINOTRANSFERASE CLASS III"/>
    <property type="match status" value="1"/>
</dbReference>
<evidence type="ECO:0000313" key="17">
    <source>
        <dbReference type="EMBL" id="RDI75610.1"/>
    </source>
</evidence>
<evidence type="ECO:0000256" key="9">
    <source>
        <dbReference type="ARBA" id="ARBA00022898"/>
    </source>
</evidence>